<dbReference type="InterPro" id="IPR042089">
    <property type="entry name" value="Peptidase_M13_dom_2"/>
</dbReference>
<dbReference type="Proteomes" id="UP000887159">
    <property type="component" value="Unassembled WGS sequence"/>
</dbReference>
<organism evidence="3 4">
    <name type="scientific">Trichonephila clavipes</name>
    <name type="common">Golden silk orbweaver</name>
    <name type="synonym">Nephila clavipes</name>
    <dbReference type="NCBI Taxonomy" id="2585209"/>
    <lineage>
        <taxon>Eukaryota</taxon>
        <taxon>Metazoa</taxon>
        <taxon>Ecdysozoa</taxon>
        <taxon>Arthropoda</taxon>
        <taxon>Chelicerata</taxon>
        <taxon>Arachnida</taxon>
        <taxon>Araneae</taxon>
        <taxon>Araneomorphae</taxon>
        <taxon>Entelegynae</taxon>
        <taxon>Araneoidea</taxon>
        <taxon>Nephilidae</taxon>
        <taxon>Trichonephila</taxon>
    </lineage>
</organism>
<dbReference type="GO" id="GO:0006508">
    <property type="term" value="P:proteolysis"/>
    <property type="evidence" value="ECO:0007669"/>
    <property type="project" value="InterPro"/>
</dbReference>
<dbReference type="EMBL" id="BMAU01021067">
    <property type="protein sequence ID" value="GFX89118.1"/>
    <property type="molecule type" value="Genomic_DNA"/>
</dbReference>
<feature type="region of interest" description="Disordered" evidence="1">
    <location>
        <begin position="45"/>
        <end position="66"/>
    </location>
</feature>
<reference evidence="3" key="1">
    <citation type="submission" date="2020-08" db="EMBL/GenBank/DDBJ databases">
        <title>Multicomponent nature underlies the extraordinary mechanical properties of spider dragline silk.</title>
        <authorList>
            <person name="Kono N."/>
            <person name="Nakamura H."/>
            <person name="Mori M."/>
            <person name="Yoshida Y."/>
            <person name="Ohtoshi R."/>
            <person name="Malay A.D."/>
            <person name="Moran D.A.P."/>
            <person name="Tomita M."/>
            <person name="Numata K."/>
            <person name="Arakawa K."/>
        </authorList>
    </citation>
    <scope>NUCLEOTIDE SEQUENCE</scope>
</reference>
<dbReference type="InterPro" id="IPR008753">
    <property type="entry name" value="Peptidase_M13_N"/>
</dbReference>
<evidence type="ECO:0000259" key="2">
    <source>
        <dbReference type="Pfam" id="PF05649"/>
    </source>
</evidence>
<keyword evidence="4" id="KW-1185">Reference proteome</keyword>
<sequence length="66" mass="7330">MVLTAYLSYMTKVGVLLGGEENSTRAQMEDVIDFETKLANVSRPFNRSSEGRRVAKNKAFTNATKS</sequence>
<name>A0A8X6UZB8_TRICX</name>
<accession>A0A8X6UZB8</accession>
<dbReference type="Pfam" id="PF05649">
    <property type="entry name" value="Peptidase_M13_N"/>
    <property type="match status" value="1"/>
</dbReference>
<comment type="caution">
    <text evidence="3">The sequence shown here is derived from an EMBL/GenBank/DDBJ whole genome shotgun (WGS) entry which is preliminary data.</text>
</comment>
<dbReference type="Gene3D" id="1.10.1380.10">
    <property type="entry name" value="Neutral endopeptidase , domain2"/>
    <property type="match status" value="1"/>
</dbReference>
<evidence type="ECO:0000313" key="3">
    <source>
        <dbReference type="EMBL" id="GFX89118.1"/>
    </source>
</evidence>
<evidence type="ECO:0000256" key="1">
    <source>
        <dbReference type="SAM" id="MobiDB-lite"/>
    </source>
</evidence>
<evidence type="ECO:0000313" key="4">
    <source>
        <dbReference type="Proteomes" id="UP000887159"/>
    </source>
</evidence>
<dbReference type="SUPFAM" id="SSF55486">
    <property type="entry name" value="Metalloproteases ('zincins'), catalytic domain"/>
    <property type="match status" value="1"/>
</dbReference>
<gene>
    <name evidence="3" type="ORF">TNCV_2854171</name>
</gene>
<dbReference type="AlphaFoldDB" id="A0A8X6UZB8"/>
<feature type="domain" description="Peptidase M13 N-terminal" evidence="2">
    <location>
        <begin position="2"/>
        <end position="47"/>
    </location>
</feature>
<protein>
    <recommendedName>
        <fullName evidence="2">Peptidase M13 N-terminal domain-containing protein</fullName>
    </recommendedName>
</protein>
<proteinExistence type="predicted"/>